<sequence>MSTSRKAAPAPAPDHGVARGAGRRGRPGGRAGAGRLTRADGAPNPASGTPNPADGASTRADCPVGVVRRGRCGWWWARRGRCGGGGPDEGAAAVVGQTKALWPVTARPTIKVLISRVPS</sequence>
<feature type="compositionally biased region" description="Low complexity" evidence="1">
    <location>
        <begin position="33"/>
        <end position="42"/>
    </location>
</feature>
<name>A0A919ICP3_9ACTN</name>
<dbReference type="AlphaFoldDB" id="A0A919ICP3"/>
<organism evidence="2 3">
    <name type="scientific">Actinoplanes cyaneus</name>
    <dbReference type="NCBI Taxonomy" id="52696"/>
    <lineage>
        <taxon>Bacteria</taxon>
        <taxon>Bacillati</taxon>
        <taxon>Actinomycetota</taxon>
        <taxon>Actinomycetes</taxon>
        <taxon>Micromonosporales</taxon>
        <taxon>Micromonosporaceae</taxon>
        <taxon>Actinoplanes</taxon>
    </lineage>
</organism>
<protein>
    <submittedName>
        <fullName evidence="2">Uncharacterized protein</fullName>
    </submittedName>
</protein>
<evidence type="ECO:0000313" key="2">
    <source>
        <dbReference type="EMBL" id="GID62836.1"/>
    </source>
</evidence>
<keyword evidence="3" id="KW-1185">Reference proteome</keyword>
<accession>A0A919ICP3</accession>
<feature type="region of interest" description="Disordered" evidence="1">
    <location>
        <begin position="1"/>
        <end position="61"/>
    </location>
</feature>
<evidence type="ECO:0000256" key="1">
    <source>
        <dbReference type="SAM" id="MobiDB-lite"/>
    </source>
</evidence>
<dbReference type="Proteomes" id="UP000619479">
    <property type="component" value="Unassembled WGS sequence"/>
</dbReference>
<reference evidence="2" key="1">
    <citation type="submission" date="2021-01" db="EMBL/GenBank/DDBJ databases">
        <title>Whole genome shotgun sequence of Actinoplanes cyaneus NBRC 14990.</title>
        <authorList>
            <person name="Komaki H."/>
            <person name="Tamura T."/>
        </authorList>
    </citation>
    <scope>NUCLEOTIDE SEQUENCE</scope>
    <source>
        <strain evidence="2">NBRC 14990</strain>
    </source>
</reference>
<comment type="caution">
    <text evidence="2">The sequence shown here is derived from an EMBL/GenBank/DDBJ whole genome shotgun (WGS) entry which is preliminary data.</text>
</comment>
<evidence type="ECO:0000313" key="3">
    <source>
        <dbReference type="Proteomes" id="UP000619479"/>
    </source>
</evidence>
<dbReference type="EMBL" id="BOMH01000004">
    <property type="protein sequence ID" value="GID62836.1"/>
    <property type="molecule type" value="Genomic_DNA"/>
</dbReference>
<proteinExistence type="predicted"/>
<gene>
    <name evidence="2" type="ORF">Acy02nite_07170</name>
</gene>